<dbReference type="GO" id="GO:0016020">
    <property type="term" value="C:membrane"/>
    <property type="evidence" value="ECO:0007669"/>
    <property type="project" value="TreeGrafter"/>
</dbReference>
<evidence type="ECO:0000259" key="2">
    <source>
        <dbReference type="Pfam" id="PF01757"/>
    </source>
</evidence>
<dbReference type="OrthoDB" id="9796461at2"/>
<feature type="transmembrane region" description="Helical" evidence="1">
    <location>
        <begin position="253"/>
        <end position="274"/>
    </location>
</feature>
<reference evidence="3 4" key="1">
    <citation type="submission" date="2018-06" db="EMBL/GenBank/DDBJ databases">
        <title>Streptomyces reniochalinae sp. nov. and Streptomyces diacarnus sp. nov. from marine sponges.</title>
        <authorList>
            <person name="Li L."/>
        </authorList>
    </citation>
    <scope>NUCLEOTIDE SEQUENCE [LARGE SCALE GENOMIC DNA]</scope>
    <source>
        <strain evidence="3 4">LHW50302</strain>
    </source>
</reference>
<dbReference type="PANTHER" id="PTHR23028:SF53">
    <property type="entry name" value="ACYL_TRANSF_3 DOMAIN-CONTAINING PROTEIN"/>
    <property type="match status" value="1"/>
</dbReference>
<keyword evidence="1" id="KW-1133">Transmembrane helix</keyword>
<feature type="transmembrane region" description="Helical" evidence="1">
    <location>
        <begin position="217"/>
        <end position="241"/>
    </location>
</feature>
<evidence type="ECO:0000313" key="3">
    <source>
        <dbReference type="EMBL" id="RCG16169.1"/>
    </source>
</evidence>
<dbReference type="InterPro" id="IPR002656">
    <property type="entry name" value="Acyl_transf_3_dom"/>
</dbReference>
<accession>A0A367EEH2</accession>
<feature type="transmembrane region" description="Helical" evidence="1">
    <location>
        <begin position="280"/>
        <end position="297"/>
    </location>
</feature>
<evidence type="ECO:0000313" key="4">
    <source>
        <dbReference type="Proteomes" id="UP000253507"/>
    </source>
</evidence>
<keyword evidence="1" id="KW-0472">Membrane</keyword>
<protein>
    <submittedName>
        <fullName evidence="3">Acyltransferase</fullName>
    </submittedName>
</protein>
<dbReference type="Proteomes" id="UP000253507">
    <property type="component" value="Unassembled WGS sequence"/>
</dbReference>
<dbReference type="EMBL" id="QOIM01000039">
    <property type="protein sequence ID" value="RCG16169.1"/>
    <property type="molecule type" value="Genomic_DNA"/>
</dbReference>
<gene>
    <name evidence="3" type="ORF">DQ392_21830</name>
</gene>
<feature type="domain" description="Acyltransferase 3" evidence="2">
    <location>
        <begin position="19"/>
        <end position="360"/>
    </location>
</feature>
<dbReference type="GO" id="GO:0000271">
    <property type="term" value="P:polysaccharide biosynthetic process"/>
    <property type="evidence" value="ECO:0007669"/>
    <property type="project" value="TreeGrafter"/>
</dbReference>
<dbReference type="InterPro" id="IPR050879">
    <property type="entry name" value="Acyltransferase_3"/>
</dbReference>
<sequence length="389" mass="44015">MTAIQSTPTEGARSSPLPSLTGLRFVAAMAVFFWHVGNLGVFADKDAGSAYMTVFYQGGWTAVNFYFVLSGFILTWSARPADTARVFWRRRFFRIYPNYLVSLAAAVLVGDLVLLFYRDTGMRLFSGFLNVFMLQAWFPDERIEFGINSIAWSMSVEAFFYLCFPLLVKYVRRIPAKRLWFTAMGLMAAVWMVPLVAQLLPDQPRTFLGPVSRTQYWFVYVFPLTRLFEFVLGMVMARIVMAGRWVRLGALPVALIVLAGYVLPDVLTFLPWSFRQTACSVIPMALLIPTVATCDLAGRWTPFRGQVMVWLGGVSYAFFLLHARVISAAHQWLGSETWETPMAVAVIVFMFVATLTAAGLLFTLVERPVMKRWRSPRRRSAPHIEPSAP</sequence>
<dbReference type="AlphaFoldDB" id="A0A367EEH2"/>
<comment type="caution">
    <text evidence="3">The sequence shown here is derived from an EMBL/GenBank/DDBJ whole genome shotgun (WGS) entry which is preliminary data.</text>
</comment>
<feature type="transmembrane region" description="Helical" evidence="1">
    <location>
        <begin position="23"/>
        <end position="42"/>
    </location>
</feature>
<keyword evidence="3" id="KW-0012">Acyltransferase</keyword>
<proteinExistence type="predicted"/>
<keyword evidence="4" id="KW-1185">Reference proteome</keyword>
<feature type="transmembrane region" description="Helical" evidence="1">
    <location>
        <begin position="96"/>
        <end position="117"/>
    </location>
</feature>
<feature type="transmembrane region" description="Helical" evidence="1">
    <location>
        <begin position="342"/>
        <end position="365"/>
    </location>
</feature>
<name>A0A367EEH2_9ACTN</name>
<feature type="transmembrane region" description="Helical" evidence="1">
    <location>
        <begin position="54"/>
        <end position="76"/>
    </location>
</feature>
<feature type="transmembrane region" description="Helical" evidence="1">
    <location>
        <begin position="150"/>
        <end position="167"/>
    </location>
</feature>
<dbReference type="RefSeq" id="WP_114017387.1">
    <property type="nucleotide sequence ID" value="NZ_QOIM01000039.1"/>
</dbReference>
<dbReference type="PANTHER" id="PTHR23028">
    <property type="entry name" value="ACETYLTRANSFERASE"/>
    <property type="match status" value="1"/>
</dbReference>
<keyword evidence="1" id="KW-0812">Transmembrane</keyword>
<keyword evidence="3" id="KW-0808">Transferase</keyword>
<feature type="transmembrane region" description="Helical" evidence="1">
    <location>
        <begin position="179"/>
        <end position="197"/>
    </location>
</feature>
<evidence type="ECO:0000256" key="1">
    <source>
        <dbReference type="SAM" id="Phobius"/>
    </source>
</evidence>
<feature type="transmembrane region" description="Helical" evidence="1">
    <location>
        <begin position="309"/>
        <end position="330"/>
    </location>
</feature>
<dbReference type="GO" id="GO:0016747">
    <property type="term" value="F:acyltransferase activity, transferring groups other than amino-acyl groups"/>
    <property type="evidence" value="ECO:0007669"/>
    <property type="project" value="InterPro"/>
</dbReference>
<dbReference type="Pfam" id="PF01757">
    <property type="entry name" value="Acyl_transf_3"/>
    <property type="match status" value="1"/>
</dbReference>
<organism evidence="3 4">
    <name type="scientific">Streptomyces reniochalinae</name>
    <dbReference type="NCBI Taxonomy" id="2250578"/>
    <lineage>
        <taxon>Bacteria</taxon>
        <taxon>Bacillati</taxon>
        <taxon>Actinomycetota</taxon>
        <taxon>Actinomycetes</taxon>
        <taxon>Kitasatosporales</taxon>
        <taxon>Streptomycetaceae</taxon>
        <taxon>Streptomyces</taxon>
    </lineage>
</organism>